<comment type="caution">
    <text evidence="2">The sequence shown here is derived from an EMBL/GenBank/DDBJ whole genome shotgun (WGS) entry which is preliminary data.</text>
</comment>
<sequence>MRAVDTNVLVRLLARDDAKQLAAAEAFVQTGAWISHLVLMEAVRVLDSVYGVEPEQIGNGVEMLLDHNCMVVQDADVVRAAVAQFREHPGLGFSDCLILEVARAAGHVPLGTFDRGLGKLQGAQKL</sequence>
<dbReference type="EMBL" id="JELX01003806">
    <property type="protein sequence ID" value="KYF51254.1"/>
    <property type="molecule type" value="Genomic_DNA"/>
</dbReference>
<dbReference type="PANTHER" id="PTHR39664:SF2">
    <property type="entry name" value="NUCLEIC ACID-BINDING PROTEIN, CONTAINING PIN DOMAIN-RELATED"/>
    <property type="match status" value="1"/>
</dbReference>
<evidence type="ECO:0000313" key="3">
    <source>
        <dbReference type="Proteomes" id="UP000075604"/>
    </source>
</evidence>
<dbReference type="Proteomes" id="UP000075604">
    <property type="component" value="Unassembled WGS sequence"/>
</dbReference>
<evidence type="ECO:0000259" key="1">
    <source>
        <dbReference type="Pfam" id="PF01850"/>
    </source>
</evidence>
<accession>A0A150P6B8</accession>
<dbReference type="Pfam" id="PF01850">
    <property type="entry name" value="PIN"/>
    <property type="match status" value="1"/>
</dbReference>
<dbReference type="InterPro" id="IPR029060">
    <property type="entry name" value="PIN-like_dom_sf"/>
</dbReference>
<dbReference type="SUPFAM" id="SSF88723">
    <property type="entry name" value="PIN domain-like"/>
    <property type="match status" value="1"/>
</dbReference>
<organism evidence="2 3">
    <name type="scientific">Sorangium cellulosum</name>
    <name type="common">Polyangium cellulosum</name>
    <dbReference type="NCBI Taxonomy" id="56"/>
    <lineage>
        <taxon>Bacteria</taxon>
        <taxon>Pseudomonadati</taxon>
        <taxon>Myxococcota</taxon>
        <taxon>Polyangia</taxon>
        <taxon>Polyangiales</taxon>
        <taxon>Polyangiaceae</taxon>
        <taxon>Sorangium</taxon>
    </lineage>
</organism>
<name>A0A150P6B8_SORCE</name>
<dbReference type="CDD" id="cd18683">
    <property type="entry name" value="PIN_VapC-like"/>
    <property type="match status" value="1"/>
</dbReference>
<gene>
    <name evidence="2" type="ORF">BE04_22770</name>
</gene>
<evidence type="ECO:0000313" key="2">
    <source>
        <dbReference type="EMBL" id="KYF51254.1"/>
    </source>
</evidence>
<dbReference type="InterPro" id="IPR002716">
    <property type="entry name" value="PIN_dom"/>
</dbReference>
<feature type="domain" description="PIN" evidence="1">
    <location>
        <begin position="4"/>
        <end position="120"/>
    </location>
</feature>
<dbReference type="Gene3D" id="3.40.50.1010">
    <property type="entry name" value="5'-nuclease"/>
    <property type="match status" value="1"/>
</dbReference>
<dbReference type="PANTHER" id="PTHR39664">
    <property type="match status" value="1"/>
</dbReference>
<dbReference type="AlphaFoldDB" id="A0A150P6B8"/>
<proteinExistence type="predicted"/>
<protein>
    <submittedName>
        <fullName evidence="2">PIN domain-containing protein</fullName>
    </submittedName>
</protein>
<reference evidence="2 3" key="1">
    <citation type="submission" date="2014-02" db="EMBL/GenBank/DDBJ databases">
        <title>The small core and large imbalanced accessory genome model reveals a collaborative survival strategy of Sorangium cellulosum strains in nature.</title>
        <authorList>
            <person name="Han K."/>
            <person name="Peng R."/>
            <person name="Blom J."/>
            <person name="Li Y.-Z."/>
        </authorList>
    </citation>
    <scope>NUCLEOTIDE SEQUENCE [LARGE SCALE GENOMIC DNA]</scope>
    <source>
        <strain evidence="2 3">So0157-18</strain>
    </source>
</reference>